<keyword evidence="3" id="KW-1185">Reference proteome</keyword>
<evidence type="ECO:0000313" key="3">
    <source>
        <dbReference type="Proteomes" id="UP000694864"/>
    </source>
</evidence>
<dbReference type="Proteomes" id="UP000694864">
    <property type="component" value="Chromosome 12"/>
</dbReference>
<proteinExistence type="predicted"/>
<reference evidence="3" key="2">
    <citation type="journal article" date="2014" name="Nat. Commun.">
        <title>The emerging biofuel crop Camelina sativa retains a highly undifferentiated hexaploid genome structure.</title>
        <authorList>
            <person name="Kagale S."/>
            <person name="Koh C."/>
            <person name="Nixon J."/>
            <person name="Bollina V."/>
            <person name="Clarke W.E."/>
            <person name="Tuteja R."/>
            <person name="Spillane C."/>
            <person name="Robinson S.J."/>
            <person name="Links M.G."/>
            <person name="Clarke C."/>
            <person name="Higgins E.E."/>
            <person name="Huebert T."/>
            <person name="Sharpe A.G."/>
            <person name="Parkin I.A."/>
        </authorList>
    </citation>
    <scope>NUCLEOTIDE SEQUENCE [LARGE SCALE GENOMIC DNA]</scope>
    <source>
        <strain evidence="3">r\DH55</strain>
    </source>
</reference>
<dbReference type="RefSeq" id="XP_019087960.1">
    <property type="nucleotide sequence ID" value="XM_019232415.1"/>
</dbReference>
<reference evidence="4 5" key="3">
    <citation type="submission" date="2025-05" db="UniProtKB">
        <authorList>
            <consortium name="RefSeq"/>
        </authorList>
    </citation>
    <scope>IDENTIFICATION</scope>
    <source>
        <tissue evidence="4 5">Leaf</tissue>
    </source>
</reference>
<dbReference type="RefSeq" id="XP_019089410.1">
    <property type="nucleotide sequence ID" value="XM_019233865.1"/>
</dbReference>
<dbReference type="GeneID" id="109128089"/>
<evidence type="ECO:0000313" key="4">
    <source>
        <dbReference type="RefSeq" id="XP_019087960.1"/>
    </source>
</evidence>
<sequence>MVMKRTSHVRLLRLLLCLMFVIGLVEASIPGGGMGPEIYTPPSGSCGAPIAKYDISSQVLTKRPPPCRRPRLGNQEDVVTLTHATRP</sequence>
<feature type="signal peptide" evidence="2">
    <location>
        <begin position="1"/>
        <end position="27"/>
    </location>
</feature>
<organism evidence="3 4">
    <name type="scientific">Camelina sativa</name>
    <name type="common">False flax</name>
    <name type="synonym">Myagrum sativum</name>
    <dbReference type="NCBI Taxonomy" id="90675"/>
    <lineage>
        <taxon>Eukaryota</taxon>
        <taxon>Viridiplantae</taxon>
        <taxon>Streptophyta</taxon>
        <taxon>Embryophyta</taxon>
        <taxon>Tracheophyta</taxon>
        <taxon>Spermatophyta</taxon>
        <taxon>Magnoliopsida</taxon>
        <taxon>eudicotyledons</taxon>
        <taxon>Gunneridae</taxon>
        <taxon>Pentapetalae</taxon>
        <taxon>rosids</taxon>
        <taxon>malvids</taxon>
        <taxon>Brassicales</taxon>
        <taxon>Brassicaceae</taxon>
        <taxon>Camelineae</taxon>
        <taxon>Camelina</taxon>
    </lineage>
</organism>
<reference evidence="3" key="1">
    <citation type="journal article" date="1997" name="Nucleic Acids Res.">
        <title>tRNAscan-SE: a program for improved detection of transfer RNA genes in genomic sequence.</title>
        <authorList>
            <person name="Lowe T.M."/>
            <person name="Eddy S.R."/>
        </authorList>
    </citation>
    <scope>NUCLEOTIDE SEQUENCE [LARGE SCALE GENOMIC DNA]</scope>
    <source>
        <strain evidence="3">r\DH55</strain>
    </source>
</reference>
<feature type="region of interest" description="Disordered" evidence="1">
    <location>
        <begin position="64"/>
        <end position="87"/>
    </location>
</feature>
<evidence type="ECO:0000256" key="1">
    <source>
        <dbReference type="SAM" id="MobiDB-lite"/>
    </source>
</evidence>
<evidence type="ECO:0000313" key="5">
    <source>
        <dbReference type="RefSeq" id="XP_019089410.1"/>
    </source>
</evidence>
<dbReference type="Proteomes" id="UP000694864">
    <property type="component" value="Chromosome 11"/>
</dbReference>
<protein>
    <submittedName>
        <fullName evidence="4">Uncharacterized protein LOC109127508</fullName>
    </submittedName>
    <submittedName>
        <fullName evidence="5">Uncharacterized protein LOC109128089</fullName>
    </submittedName>
</protein>
<evidence type="ECO:0000256" key="2">
    <source>
        <dbReference type="SAM" id="SignalP"/>
    </source>
</evidence>
<name>A0ABM1QMH2_CAMSA</name>
<gene>
    <name evidence="4" type="primary">LOC109127508</name>
    <name evidence="5" type="synonym">LOC109128089</name>
</gene>
<feature type="chain" id="PRO_5045022985" evidence="2">
    <location>
        <begin position="28"/>
        <end position="87"/>
    </location>
</feature>
<dbReference type="GeneID" id="109127508"/>
<keyword evidence="2" id="KW-0732">Signal</keyword>
<accession>A0ABM1QMH2</accession>